<name>A0ABR7SB50_9ACTN</name>
<evidence type="ECO:0000259" key="6">
    <source>
        <dbReference type="PROSITE" id="PS50931"/>
    </source>
</evidence>
<dbReference type="Gene3D" id="3.40.190.10">
    <property type="entry name" value="Periplasmic binding protein-like II"/>
    <property type="match status" value="2"/>
</dbReference>
<evidence type="ECO:0000256" key="3">
    <source>
        <dbReference type="ARBA" id="ARBA00023125"/>
    </source>
</evidence>
<proteinExistence type="inferred from homology"/>
<dbReference type="PROSITE" id="PS50931">
    <property type="entry name" value="HTH_LYSR"/>
    <property type="match status" value="1"/>
</dbReference>
<dbReference type="SUPFAM" id="SSF53850">
    <property type="entry name" value="Periplasmic binding protein-like II"/>
    <property type="match status" value="1"/>
</dbReference>
<keyword evidence="2" id="KW-0805">Transcription regulation</keyword>
<dbReference type="InterPro" id="IPR000847">
    <property type="entry name" value="LysR_HTH_N"/>
</dbReference>
<dbReference type="Gene3D" id="1.10.10.10">
    <property type="entry name" value="Winged helix-like DNA-binding domain superfamily/Winged helix DNA-binding domain"/>
    <property type="match status" value="1"/>
</dbReference>
<dbReference type="PANTHER" id="PTHR30346">
    <property type="entry name" value="TRANSCRIPTIONAL DUAL REGULATOR HCAR-RELATED"/>
    <property type="match status" value="1"/>
</dbReference>
<keyword evidence="8" id="KW-1185">Reference proteome</keyword>
<evidence type="ECO:0000256" key="5">
    <source>
        <dbReference type="SAM" id="MobiDB-lite"/>
    </source>
</evidence>
<dbReference type="Pfam" id="PF03466">
    <property type="entry name" value="LysR_substrate"/>
    <property type="match status" value="1"/>
</dbReference>
<keyword evidence="3" id="KW-0238">DNA-binding</keyword>
<dbReference type="Pfam" id="PF00126">
    <property type="entry name" value="HTH_1"/>
    <property type="match status" value="1"/>
</dbReference>
<dbReference type="InterPro" id="IPR036390">
    <property type="entry name" value="WH_DNA-bd_sf"/>
</dbReference>
<reference evidence="7 8" key="1">
    <citation type="submission" date="2020-08" db="EMBL/GenBank/DDBJ databases">
        <title>Genemic of Streptomyces polyaspartic.</title>
        <authorList>
            <person name="Liu W."/>
        </authorList>
    </citation>
    <scope>NUCLEOTIDE SEQUENCE [LARGE SCALE GENOMIC DNA]</scope>
    <source>
        <strain evidence="7 8">TRM66268-LWL</strain>
    </source>
</reference>
<keyword evidence="4" id="KW-0804">Transcription</keyword>
<evidence type="ECO:0000256" key="2">
    <source>
        <dbReference type="ARBA" id="ARBA00023015"/>
    </source>
</evidence>
<evidence type="ECO:0000313" key="8">
    <source>
        <dbReference type="Proteomes" id="UP000642284"/>
    </source>
</evidence>
<dbReference type="Proteomes" id="UP000642284">
    <property type="component" value="Unassembled WGS sequence"/>
</dbReference>
<dbReference type="InterPro" id="IPR005119">
    <property type="entry name" value="LysR_subst-bd"/>
</dbReference>
<gene>
    <name evidence="7" type="ORF">H9Y04_03150</name>
</gene>
<dbReference type="PANTHER" id="PTHR30346:SF28">
    <property type="entry name" value="HTH-TYPE TRANSCRIPTIONAL REGULATOR CYNR"/>
    <property type="match status" value="1"/>
</dbReference>
<sequence>MTRRGENAISAPRTGESAGSSVRGTARDSAVGPAVDLAPHELRILVAVERERGFSAAAAALGLTQSAVSHSVRGSERKIGAVLFDRGRTGARPTAAGERVVAHARRILRLLDALAAEARGATAGVVEGPLRIAAFRSAALHLLPPVLARLRAAHPGLEPEVRVVREVGPGTAGEVAAGRADLAIATMGTSSPIPAGLVGGVLLEEPYSFVHPAGHPDPRSLPLVDWAEACTSSTRDWWAAQEWIPRASMETEDDGAVLAMVSAGHGMAIMPALSLTGAPPTVEIRDLGPRRPTREVGYVTTPELAGTLAVRAAIRELRADRSVAPA</sequence>
<dbReference type="RefSeq" id="WP_187812073.1">
    <property type="nucleotide sequence ID" value="NZ_JACTVJ010000002.1"/>
</dbReference>
<comment type="similarity">
    <text evidence="1">Belongs to the LysR transcriptional regulatory family.</text>
</comment>
<feature type="domain" description="HTH lysR-type" evidence="6">
    <location>
        <begin position="42"/>
        <end position="94"/>
    </location>
</feature>
<organism evidence="7 8">
    <name type="scientific">Streptomyces polyasparticus</name>
    <dbReference type="NCBI Taxonomy" id="2767826"/>
    <lineage>
        <taxon>Bacteria</taxon>
        <taxon>Bacillati</taxon>
        <taxon>Actinomycetota</taxon>
        <taxon>Actinomycetes</taxon>
        <taxon>Kitasatosporales</taxon>
        <taxon>Streptomycetaceae</taxon>
        <taxon>Streptomyces</taxon>
    </lineage>
</organism>
<evidence type="ECO:0000313" key="7">
    <source>
        <dbReference type="EMBL" id="MBC9711568.1"/>
    </source>
</evidence>
<evidence type="ECO:0000256" key="1">
    <source>
        <dbReference type="ARBA" id="ARBA00009437"/>
    </source>
</evidence>
<dbReference type="CDD" id="cd05466">
    <property type="entry name" value="PBP2_LTTR_substrate"/>
    <property type="match status" value="1"/>
</dbReference>
<accession>A0ABR7SB50</accession>
<comment type="caution">
    <text evidence="7">The sequence shown here is derived from an EMBL/GenBank/DDBJ whole genome shotgun (WGS) entry which is preliminary data.</text>
</comment>
<feature type="region of interest" description="Disordered" evidence="5">
    <location>
        <begin position="1"/>
        <end position="26"/>
    </location>
</feature>
<dbReference type="EMBL" id="JACTVJ010000002">
    <property type="protein sequence ID" value="MBC9711568.1"/>
    <property type="molecule type" value="Genomic_DNA"/>
</dbReference>
<dbReference type="SUPFAM" id="SSF46785">
    <property type="entry name" value="Winged helix' DNA-binding domain"/>
    <property type="match status" value="1"/>
</dbReference>
<dbReference type="InterPro" id="IPR036388">
    <property type="entry name" value="WH-like_DNA-bd_sf"/>
</dbReference>
<protein>
    <submittedName>
        <fullName evidence="7">LysR family transcriptional regulator</fullName>
    </submittedName>
</protein>
<evidence type="ECO:0000256" key="4">
    <source>
        <dbReference type="ARBA" id="ARBA00023163"/>
    </source>
</evidence>